<keyword evidence="2" id="KW-1133">Transmembrane helix</keyword>
<dbReference type="Pfam" id="PF07495">
    <property type="entry name" value="Y_Y_Y"/>
    <property type="match status" value="1"/>
</dbReference>
<feature type="domain" description="PAC" evidence="5">
    <location>
        <begin position="1129"/>
        <end position="1183"/>
    </location>
</feature>
<keyword evidence="2" id="KW-0472">Membrane</keyword>
<dbReference type="Pfam" id="PF07228">
    <property type="entry name" value="SpoIIE"/>
    <property type="match status" value="1"/>
</dbReference>
<reference evidence="6 7" key="2">
    <citation type="submission" date="2018-05" db="EMBL/GenBank/DDBJ databases">
        <authorList>
            <person name="Lanie J.A."/>
            <person name="Ng W.-L."/>
            <person name="Kazmierczak K.M."/>
            <person name="Andrzejewski T.M."/>
            <person name="Davidsen T.M."/>
            <person name="Wayne K.J."/>
            <person name="Tettelin H."/>
            <person name="Glass J.I."/>
            <person name="Rusch D."/>
            <person name="Podicherti R."/>
            <person name="Tsui H.-C.T."/>
            <person name="Winkler M.E."/>
        </authorList>
    </citation>
    <scope>NUCLEOTIDE SEQUENCE [LARGE SCALE GENOMIC DNA]</scope>
    <source>
        <strain evidence="6 7">C305</strain>
    </source>
</reference>
<accession>A0A2U2XDN3</accession>
<dbReference type="GO" id="GO:0006355">
    <property type="term" value="P:regulation of DNA-templated transcription"/>
    <property type="evidence" value="ECO:0007669"/>
    <property type="project" value="InterPro"/>
</dbReference>
<dbReference type="InterPro" id="IPR001932">
    <property type="entry name" value="PPM-type_phosphatase-like_dom"/>
</dbReference>
<dbReference type="InterPro" id="IPR013783">
    <property type="entry name" value="Ig-like_fold"/>
</dbReference>
<dbReference type="EMBL" id="QFRJ01000004">
    <property type="protein sequence ID" value="PWH85904.1"/>
    <property type="molecule type" value="Genomic_DNA"/>
</dbReference>
<evidence type="ECO:0000259" key="4">
    <source>
        <dbReference type="PROSITE" id="PS50112"/>
    </source>
</evidence>
<reference evidence="6 7" key="1">
    <citation type="submission" date="2018-05" db="EMBL/GenBank/DDBJ databases">
        <title>Brumimicrobium oceani sp. nov., isolated from coastal sediment.</title>
        <authorList>
            <person name="Kou Y."/>
        </authorList>
    </citation>
    <scope>NUCLEOTIDE SEQUENCE [LARGE SCALE GENOMIC DNA]</scope>
    <source>
        <strain evidence="6 7">C305</strain>
    </source>
</reference>
<dbReference type="Pfam" id="PF00989">
    <property type="entry name" value="PAS"/>
    <property type="match status" value="1"/>
</dbReference>
<feature type="transmembrane region" description="Helical" evidence="2">
    <location>
        <begin position="888"/>
        <end position="905"/>
    </location>
</feature>
<dbReference type="Gene3D" id="2.130.10.10">
    <property type="entry name" value="YVTN repeat-like/Quinoprotein amine dehydrogenase"/>
    <property type="match status" value="3"/>
</dbReference>
<dbReference type="GO" id="GO:0016791">
    <property type="term" value="F:phosphatase activity"/>
    <property type="evidence" value="ECO:0007669"/>
    <property type="project" value="TreeGrafter"/>
</dbReference>
<feature type="chain" id="PRO_5015650623" description="PAC domain-containing protein" evidence="3">
    <location>
        <begin position="23"/>
        <end position="1440"/>
    </location>
</feature>
<dbReference type="Proteomes" id="UP000245370">
    <property type="component" value="Unassembled WGS sequence"/>
</dbReference>
<dbReference type="Gene3D" id="3.60.40.10">
    <property type="entry name" value="PPM-type phosphatase domain"/>
    <property type="match status" value="1"/>
</dbReference>
<feature type="transmembrane region" description="Helical" evidence="2">
    <location>
        <begin position="911"/>
        <end position="932"/>
    </location>
</feature>
<keyword evidence="3" id="KW-0732">Signal</keyword>
<dbReference type="InterPro" id="IPR000700">
    <property type="entry name" value="PAS-assoc_C"/>
</dbReference>
<organism evidence="6 7">
    <name type="scientific">Brumimicrobium oceani</name>
    <dbReference type="NCBI Taxonomy" id="2100725"/>
    <lineage>
        <taxon>Bacteria</taxon>
        <taxon>Pseudomonadati</taxon>
        <taxon>Bacteroidota</taxon>
        <taxon>Flavobacteriia</taxon>
        <taxon>Flavobacteriales</taxon>
        <taxon>Crocinitomicaceae</taxon>
        <taxon>Brumimicrobium</taxon>
    </lineage>
</organism>
<dbReference type="InterPro" id="IPR013767">
    <property type="entry name" value="PAS_fold"/>
</dbReference>
<keyword evidence="1" id="KW-0378">Hydrolase</keyword>
<evidence type="ECO:0000256" key="1">
    <source>
        <dbReference type="ARBA" id="ARBA00022801"/>
    </source>
</evidence>
<sequence>MKLLKWLLLFLLAFSSSFAVDAQVYTFKNYNYEEGVNLVSILSVEESDDGYIWFGTDGAGLLRFDGEEFDYLTEIQGRNNRHVNSISFHHNQLFYTSLFRGVYTIREGQIERFKFLKLLGRSHGVFHLENSFIVFEDSGLRLFKDTVLVQEETIFPINTKMEFYGEYKTQDELFIFSSERNYHVQKKKIASLNAWLGVDEVEVKDYVAAFKKQDSLIFVDKWLKSKLTVALNDVKNSRKAKKAIKGDLLGPDEYVIKWDNNAFSIFYLTNKGRVIVYDIHEEEFKIIKNNSKVQINDATDILVDRNNDIWVTTKMNGAFRISLEPFTQLNNHDLLRDAHIYFVGKTNEDHLILSIGGQGTFIGEETDKDSFVQRKEVYVISMTHVDEKLLVSTNLGVFQVKGKELVDYEPLRHLKGERVSLIFNDLDYIWYAIESNGLFRKNLKTNEVESFPSVPAYIYNAVAAKDSSAIYFGTNLGILKYDRFKNQFEKRIKSVDGESMGFYVGNSSIDIYGTVWFTIDKGLIGITKDNKRVAISSEKVLPSLLFYTLNTDNFGNIIVGTNKGITRISVNKNGEVLNSKTYNKQNGFYGYETHMRSAFKSEDGNILLGTLGGLILLRPELFVKETMLNQPVIFSFKNKNTENLINSKNPIVFNSENNNLLIEFKSINSKSNHVSYSYKLVGPDKKWKDWSEWSTSKEAILNNVQSGSYEFLVKSSDDGIKESKPETISFAVKVPFYSSKWFIILIIGLALLLNVLFLNKVSSFNRKNIILDKNINADRKMAKGVLIFGAIANTSGHLFGPRLDETLTNYDFIAIVTGMILILMYFIMKYIDRSNKQPRIYLLIGYFTLLIYNYVFAYFSDIHPFYFVGILLVTFVAPYILRSLREAIYLSFFMGFMSISIIYLVENSGYNQYLFLMGTAIASFLMIFKTYLRNSSLEQLIFTSGVVNNGNALVVAFDKKGTISFASSNIGILLGLDDPLKGESIMGLKNYQPLNSSATDFSYQDMVTNFKEGAIFVAPFYTADEDVVYYQWSCEMFSDDLRVILGQDVTEKINLENYYELIVKNADGLIFQMDTTGNFTFVNEKSCDVFERPKEELLEASLLDFVEPSYRKEVKKYLASSLRESSKGKYKEFPIRTHEGEVKWLAQNLTTMRKTGVGDGITGFLGLARDITSTRKANAIIKEQNKSITDSINYARRIQFNMLPRSAEFKHAFKDHFILYRPKDIVSGDFFWLKEVEDKTILILSDCTGHGVPGSFMTLLGINILNQIIEEARIVDPGEILNQLDERLSELLPRDGQNRIQDGMEIVVCAFDKNTDRVEYALAGGRFLIKDNKTESVQVIKGQIKHIGGEAVSDDFRYKTEEIVVTRDQIVYLFSDGYPDQFGGSRNKKITIKKFLALVDAISNQPMSEQNTILQEYHREWVGNTEQTDDITVIAVRGKK</sequence>
<feature type="transmembrane region" description="Helical" evidence="2">
    <location>
        <begin position="865"/>
        <end position="881"/>
    </location>
</feature>
<dbReference type="SUPFAM" id="SSF63829">
    <property type="entry name" value="Calcium-dependent phosphotriesterase"/>
    <property type="match status" value="1"/>
</dbReference>
<dbReference type="PANTHER" id="PTHR43156:SF9">
    <property type="entry name" value="HAMP DOMAIN-CONTAINING PROTEIN"/>
    <property type="match status" value="1"/>
</dbReference>
<dbReference type="InterPro" id="IPR000014">
    <property type="entry name" value="PAS"/>
</dbReference>
<dbReference type="SMART" id="SM00091">
    <property type="entry name" value="PAS"/>
    <property type="match status" value="2"/>
</dbReference>
<evidence type="ECO:0000256" key="2">
    <source>
        <dbReference type="SAM" id="Phobius"/>
    </source>
</evidence>
<keyword evidence="2" id="KW-0812">Transmembrane</keyword>
<dbReference type="InterPro" id="IPR052016">
    <property type="entry name" value="Bact_Sigma-Reg"/>
</dbReference>
<dbReference type="InterPro" id="IPR035965">
    <property type="entry name" value="PAS-like_dom_sf"/>
</dbReference>
<evidence type="ECO:0000259" key="5">
    <source>
        <dbReference type="PROSITE" id="PS50113"/>
    </source>
</evidence>
<evidence type="ECO:0000256" key="3">
    <source>
        <dbReference type="SAM" id="SignalP"/>
    </source>
</evidence>
<evidence type="ECO:0008006" key="8">
    <source>
        <dbReference type="Google" id="ProtNLM"/>
    </source>
</evidence>
<feature type="domain" description="PAS" evidence="4">
    <location>
        <begin position="1055"/>
        <end position="1125"/>
    </location>
</feature>
<dbReference type="Gene3D" id="3.30.450.20">
    <property type="entry name" value="PAS domain"/>
    <property type="match status" value="1"/>
</dbReference>
<feature type="transmembrane region" description="Helical" evidence="2">
    <location>
        <begin position="812"/>
        <end position="828"/>
    </location>
</feature>
<feature type="transmembrane region" description="Helical" evidence="2">
    <location>
        <begin position="840"/>
        <end position="859"/>
    </location>
</feature>
<dbReference type="PROSITE" id="PS50113">
    <property type="entry name" value="PAC"/>
    <property type="match status" value="1"/>
</dbReference>
<dbReference type="SUPFAM" id="SSF50969">
    <property type="entry name" value="YVTN repeat-like/Quinoprotein amine dehydrogenase"/>
    <property type="match status" value="1"/>
</dbReference>
<dbReference type="InterPro" id="IPR011044">
    <property type="entry name" value="Quino_amine_DH_bsu"/>
</dbReference>
<dbReference type="SUPFAM" id="SSF55785">
    <property type="entry name" value="PYP-like sensor domain (PAS domain)"/>
    <property type="match status" value="1"/>
</dbReference>
<dbReference type="InterPro" id="IPR036457">
    <property type="entry name" value="PPM-type-like_dom_sf"/>
</dbReference>
<feature type="signal peptide" evidence="3">
    <location>
        <begin position="1"/>
        <end position="22"/>
    </location>
</feature>
<dbReference type="NCBIfam" id="TIGR00229">
    <property type="entry name" value="sensory_box"/>
    <property type="match status" value="1"/>
</dbReference>
<dbReference type="CDD" id="cd00130">
    <property type="entry name" value="PAS"/>
    <property type="match status" value="1"/>
</dbReference>
<name>A0A2U2XDN3_9FLAO</name>
<dbReference type="OrthoDB" id="9811889at2"/>
<dbReference type="InterPro" id="IPR011123">
    <property type="entry name" value="Y_Y_Y"/>
</dbReference>
<dbReference type="Gene3D" id="2.60.40.10">
    <property type="entry name" value="Immunoglobulins"/>
    <property type="match status" value="1"/>
</dbReference>
<feature type="transmembrane region" description="Helical" evidence="2">
    <location>
        <begin position="741"/>
        <end position="761"/>
    </location>
</feature>
<proteinExistence type="predicted"/>
<comment type="caution">
    <text evidence="6">The sequence shown here is derived from an EMBL/GenBank/DDBJ whole genome shotgun (WGS) entry which is preliminary data.</text>
</comment>
<protein>
    <recommendedName>
        <fullName evidence="8">PAC domain-containing protein</fullName>
    </recommendedName>
</protein>
<dbReference type="InterPro" id="IPR015943">
    <property type="entry name" value="WD40/YVTN_repeat-like_dom_sf"/>
</dbReference>
<dbReference type="PROSITE" id="PS50112">
    <property type="entry name" value="PAS"/>
    <property type="match status" value="1"/>
</dbReference>
<gene>
    <name evidence="6" type="ORF">DIT68_07380</name>
</gene>
<feature type="transmembrane region" description="Helical" evidence="2">
    <location>
        <begin position="781"/>
        <end position="800"/>
    </location>
</feature>
<dbReference type="RefSeq" id="WP_109359181.1">
    <property type="nucleotide sequence ID" value="NZ_QFRJ01000004.1"/>
</dbReference>
<evidence type="ECO:0000313" key="7">
    <source>
        <dbReference type="Proteomes" id="UP000245370"/>
    </source>
</evidence>
<evidence type="ECO:0000313" key="6">
    <source>
        <dbReference type="EMBL" id="PWH85904.1"/>
    </source>
</evidence>
<keyword evidence="7" id="KW-1185">Reference proteome</keyword>
<dbReference type="PANTHER" id="PTHR43156">
    <property type="entry name" value="STAGE II SPORULATION PROTEIN E-RELATED"/>
    <property type="match status" value="1"/>
</dbReference>